<organism evidence="2 3">
    <name type="scientific">Novosphingobium clariflavum</name>
    <dbReference type="NCBI Taxonomy" id="2029884"/>
    <lineage>
        <taxon>Bacteria</taxon>
        <taxon>Pseudomonadati</taxon>
        <taxon>Pseudomonadota</taxon>
        <taxon>Alphaproteobacteria</taxon>
        <taxon>Sphingomonadales</taxon>
        <taxon>Sphingomonadaceae</taxon>
        <taxon>Novosphingobium</taxon>
    </lineage>
</organism>
<keyword evidence="3" id="KW-1185">Reference proteome</keyword>
<sequence>MKFFRKSHVRLAAAATLGLLAATPSLAREEAPARPAMWKIADKDTTIYLFGTIHILPEDTHWFAGPVKKAFDSSDLLVTETEIGSAESLQQLFIEKGLRSDGTTLRASLPAQERAAFEKALAGMGIPAEAFDRFEPWYAGLLLSLLPLKAAGYDKANGVETLIEARAAEKHKARKALETPEYQIELFDGMPLESQNRYLGEVLEQLPTLREDVAKVVTAWKTGRADELASLLNEDESDEAMRAAFITNRNKAWAQWLQARMAEPGTVFVAVGAGHLAGEGSVQDQLAKVGIKAKRVQ</sequence>
<dbReference type="RefSeq" id="WP_267218650.1">
    <property type="nucleotide sequence ID" value="NZ_JAPCWC010000002.1"/>
</dbReference>
<feature type="signal peptide" evidence="1">
    <location>
        <begin position="1"/>
        <end position="27"/>
    </location>
</feature>
<dbReference type="Proteomes" id="UP001589858">
    <property type="component" value="Unassembled WGS sequence"/>
</dbReference>
<dbReference type="InterPro" id="IPR002816">
    <property type="entry name" value="TraB/PrgY/GumN_fam"/>
</dbReference>
<feature type="chain" id="PRO_5045376523" evidence="1">
    <location>
        <begin position="28"/>
        <end position="297"/>
    </location>
</feature>
<reference evidence="2 3" key="1">
    <citation type="submission" date="2024-09" db="EMBL/GenBank/DDBJ databases">
        <authorList>
            <person name="Sun Q."/>
            <person name="Mori K."/>
        </authorList>
    </citation>
    <scope>NUCLEOTIDE SEQUENCE [LARGE SCALE GENOMIC DNA]</scope>
    <source>
        <strain evidence="2 3">CICC 11035S</strain>
    </source>
</reference>
<protein>
    <submittedName>
        <fullName evidence="2">TraB/GumN family protein</fullName>
    </submittedName>
</protein>
<gene>
    <name evidence="2" type="ORF">ACFFF8_14965</name>
</gene>
<dbReference type="EMBL" id="JBHLTM010000061">
    <property type="protein sequence ID" value="MFC0685895.1"/>
    <property type="molecule type" value="Genomic_DNA"/>
</dbReference>
<dbReference type="CDD" id="cd14789">
    <property type="entry name" value="Tiki"/>
    <property type="match status" value="1"/>
</dbReference>
<dbReference type="PANTHER" id="PTHR40590:SF1">
    <property type="entry name" value="CYTOPLASMIC PROTEIN"/>
    <property type="match status" value="1"/>
</dbReference>
<evidence type="ECO:0000256" key="1">
    <source>
        <dbReference type="SAM" id="SignalP"/>
    </source>
</evidence>
<comment type="caution">
    <text evidence="2">The sequence shown here is derived from an EMBL/GenBank/DDBJ whole genome shotgun (WGS) entry which is preliminary data.</text>
</comment>
<dbReference type="PANTHER" id="PTHR40590">
    <property type="entry name" value="CYTOPLASMIC PROTEIN-RELATED"/>
    <property type="match status" value="1"/>
</dbReference>
<proteinExistence type="predicted"/>
<evidence type="ECO:0000313" key="3">
    <source>
        <dbReference type="Proteomes" id="UP001589858"/>
    </source>
</evidence>
<keyword evidence="1" id="KW-0732">Signal</keyword>
<dbReference type="Pfam" id="PF01963">
    <property type="entry name" value="TraB_PrgY_gumN"/>
    <property type="match status" value="1"/>
</dbReference>
<dbReference type="InterPro" id="IPR047111">
    <property type="entry name" value="YbaP-like"/>
</dbReference>
<evidence type="ECO:0000313" key="2">
    <source>
        <dbReference type="EMBL" id="MFC0685895.1"/>
    </source>
</evidence>
<accession>A0ABV6S9G5</accession>
<name>A0ABV6S9G5_9SPHN</name>